<evidence type="ECO:0000313" key="13">
    <source>
        <dbReference type="Proteomes" id="UP001157091"/>
    </source>
</evidence>
<keyword evidence="4" id="KW-0808">Transferase</keyword>
<evidence type="ECO:0000256" key="1">
    <source>
        <dbReference type="ARBA" id="ARBA00000085"/>
    </source>
</evidence>
<feature type="domain" description="Signal transduction histidine kinase subgroup 3 dimerisation and phosphoacceptor" evidence="11">
    <location>
        <begin position="122"/>
        <end position="187"/>
    </location>
</feature>
<dbReference type="Gene3D" id="3.30.565.10">
    <property type="entry name" value="Histidine kinase-like ATPase, C-terminal domain"/>
    <property type="match status" value="1"/>
</dbReference>
<keyword evidence="3" id="KW-0597">Phosphoprotein</keyword>
<comment type="caution">
    <text evidence="12">The sequence shown here is derived from an EMBL/GenBank/DDBJ whole genome shotgun (WGS) entry which is preliminary data.</text>
</comment>
<sequence length="309" mass="32292">MLWVVVDPVVGLFVALLPVALILEMAWGLVLLAIWPTVTRYDGGTEWFLFVPVSDQTTAVIGAGVGVAAAVLGYFLARPALGWHARWVRLVLSPPARALEQRVEDLTRSRADAVDDASAEVRRIERDLHDGAQARIVAMGMNLTAAERLMETDPEAARAMLAEAKASSSAALQELRDLVRGIHPPVLADRGLVDAVRTIALEAPLPVEVASTLEGLVPMPVESAVYFAVSELLANVAKHARATRATVDVSRPGPLVVVVSDDGAGGAAAAEGSGLAGIARRLGAFDGSLTLESPADGGTVATIRVPLAG</sequence>
<keyword evidence="8" id="KW-0902">Two-component regulatory system</keyword>
<evidence type="ECO:0000256" key="7">
    <source>
        <dbReference type="ARBA" id="ARBA00022840"/>
    </source>
</evidence>
<dbReference type="Pfam" id="PF07730">
    <property type="entry name" value="HisKA_3"/>
    <property type="match status" value="1"/>
</dbReference>
<keyword evidence="7" id="KW-0067">ATP-binding</keyword>
<evidence type="ECO:0000256" key="9">
    <source>
        <dbReference type="SAM" id="Phobius"/>
    </source>
</evidence>
<accession>A0ABQ6I0D4</accession>
<comment type="catalytic activity">
    <reaction evidence="1">
        <text>ATP + protein L-histidine = ADP + protein N-phospho-L-histidine.</text>
        <dbReference type="EC" id="2.7.13.3"/>
    </reaction>
</comment>
<dbReference type="InterPro" id="IPR011712">
    <property type="entry name" value="Sig_transdc_His_kin_sub3_dim/P"/>
</dbReference>
<protein>
    <recommendedName>
        <fullName evidence="2">histidine kinase</fullName>
        <ecNumber evidence="2">2.7.13.3</ecNumber>
    </recommendedName>
</protein>
<evidence type="ECO:0000259" key="10">
    <source>
        <dbReference type="Pfam" id="PF02518"/>
    </source>
</evidence>
<evidence type="ECO:0000256" key="5">
    <source>
        <dbReference type="ARBA" id="ARBA00022741"/>
    </source>
</evidence>
<evidence type="ECO:0000259" key="11">
    <source>
        <dbReference type="Pfam" id="PF07730"/>
    </source>
</evidence>
<dbReference type="SUPFAM" id="SSF55874">
    <property type="entry name" value="ATPase domain of HSP90 chaperone/DNA topoisomerase II/histidine kinase"/>
    <property type="match status" value="1"/>
</dbReference>
<dbReference type="InterPro" id="IPR003594">
    <property type="entry name" value="HATPase_dom"/>
</dbReference>
<dbReference type="InterPro" id="IPR036890">
    <property type="entry name" value="HATPase_C_sf"/>
</dbReference>
<keyword evidence="13" id="KW-1185">Reference proteome</keyword>
<dbReference type="PANTHER" id="PTHR24421">
    <property type="entry name" value="NITRATE/NITRITE SENSOR PROTEIN NARX-RELATED"/>
    <property type="match status" value="1"/>
</dbReference>
<evidence type="ECO:0000256" key="6">
    <source>
        <dbReference type="ARBA" id="ARBA00022777"/>
    </source>
</evidence>
<feature type="transmembrane region" description="Helical" evidence="9">
    <location>
        <begin position="58"/>
        <end position="77"/>
    </location>
</feature>
<keyword evidence="5" id="KW-0547">Nucleotide-binding</keyword>
<feature type="domain" description="Histidine kinase/HSP90-like ATPase" evidence="10">
    <location>
        <begin position="223"/>
        <end position="308"/>
    </location>
</feature>
<name>A0ABQ6I0D4_9MICO</name>
<reference evidence="13" key="1">
    <citation type="journal article" date="2019" name="Int. J. Syst. Evol. Microbiol.">
        <title>The Global Catalogue of Microorganisms (GCM) 10K type strain sequencing project: providing services to taxonomists for standard genome sequencing and annotation.</title>
        <authorList>
            <consortium name="The Broad Institute Genomics Platform"/>
            <consortium name="The Broad Institute Genome Sequencing Center for Infectious Disease"/>
            <person name="Wu L."/>
            <person name="Ma J."/>
        </authorList>
    </citation>
    <scope>NUCLEOTIDE SEQUENCE [LARGE SCALE GENOMIC DNA]</scope>
    <source>
        <strain evidence="13">NBRC 106348</strain>
    </source>
</reference>
<organism evidence="12 13">
    <name type="scientific">Luteimicrobium album</name>
    <dbReference type="NCBI Taxonomy" id="1054550"/>
    <lineage>
        <taxon>Bacteria</taxon>
        <taxon>Bacillati</taxon>
        <taxon>Actinomycetota</taxon>
        <taxon>Actinomycetes</taxon>
        <taxon>Micrococcales</taxon>
        <taxon>Luteimicrobium</taxon>
    </lineage>
</organism>
<keyword evidence="9" id="KW-0812">Transmembrane</keyword>
<evidence type="ECO:0000313" key="12">
    <source>
        <dbReference type="EMBL" id="GMA24206.1"/>
    </source>
</evidence>
<dbReference type="PANTHER" id="PTHR24421:SF10">
    <property type="entry name" value="NITRATE_NITRITE SENSOR PROTEIN NARQ"/>
    <property type="match status" value="1"/>
</dbReference>
<proteinExistence type="predicted"/>
<dbReference type="EMBL" id="BSUK01000001">
    <property type="protein sequence ID" value="GMA24206.1"/>
    <property type="molecule type" value="Genomic_DNA"/>
</dbReference>
<keyword evidence="9" id="KW-0472">Membrane</keyword>
<keyword evidence="6" id="KW-0418">Kinase</keyword>
<dbReference type="Pfam" id="PF02518">
    <property type="entry name" value="HATPase_c"/>
    <property type="match status" value="1"/>
</dbReference>
<feature type="transmembrane region" description="Helical" evidence="9">
    <location>
        <begin position="12"/>
        <end position="38"/>
    </location>
</feature>
<evidence type="ECO:0000256" key="2">
    <source>
        <dbReference type="ARBA" id="ARBA00012438"/>
    </source>
</evidence>
<dbReference type="Proteomes" id="UP001157091">
    <property type="component" value="Unassembled WGS sequence"/>
</dbReference>
<gene>
    <name evidence="12" type="ORF">GCM10025864_19650</name>
</gene>
<dbReference type="EC" id="2.7.13.3" evidence="2"/>
<keyword evidence="9" id="KW-1133">Transmembrane helix</keyword>
<evidence type="ECO:0000256" key="8">
    <source>
        <dbReference type="ARBA" id="ARBA00023012"/>
    </source>
</evidence>
<dbReference type="InterPro" id="IPR050482">
    <property type="entry name" value="Sensor_HK_TwoCompSys"/>
</dbReference>
<evidence type="ECO:0000256" key="4">
    <source>
        <dbReference type="ARBA" id="ARBA00022679"/>
    </source>
</evidence>
<dbReference type="Gene3D" id="1.20.5.1930">
    <property type="match status" value="1"/>
</dbReference>
<evidence type="ECO:0000256" key="3">
    <source>
        <dbReference type="ARBA" id="ARBA00022553"/>
    </source>
</evidence>